<feature type="transmembrane region" description="Helical" evidence="1">
    <location>
        <begin position="95"/>
        <end position="123"/>
    </location>
</feature>
<keyword evidence="1" id="KW-0472">Membrane</keyword>
<dbReference type="Proteomes" id="UP000002593">
    <property type="component" value="Chromosome"/>
</dbReference>
<feature type="transmembrane region" description="Helical" evidence="1">
    <location>
        <begin position="27"/>
        <end position="55"/>
    </location>
</feature>
<evidence type="ECO:0000256" key="1">
    <source>
        <dbReference type="SAM" id="Phobius"/>
    </source>
</evidence>
<name>A2BKD3_HYPBU</name>
<dbReference type="EnsemblBacteria" id="ABM80444">
    <property type="protein sequence ID" value="ABM80444"/>
    <property type="gene ID" value="Hbut_0584"/>
</dbReference>
<dbReference type="AlphaFoldDB" id="A2BKD3"/>
<reference evidence="2 3" key="1">
    <citation type="journal article" date="2007" name="Archaea">
        <title>The genome of Hyperthermus butylicus: a sulfur-reducing, peptide fermenting, neutrophilic Crenarchaeote growing up to 108 degrees C.</title>
        <authorList>
            <person name="Brugger K."/>
            <person name="Chen L."/>
            <person name="Stark M."/>
            <person name="Zibat A."/>
            <person name="Redder P."/>
            <person name="Ruepp A."/>
            <person name="Awayez M."/>
            <person name="She Q."/>
            <person name="Garrett R.A."/>
            <person name="Klenk H.P."/>
        </authorList>
    </citation>
    <scope>NUCLEOTIDE SEQUENCE [LARGE SCALE GENOMIC DNA]</scope>
    <source>
        <strain evidence="3">DSM 5456 / JCM 9403 / PLM1-5</strain>
    </source>
</reference>
<keyword evidence="1" id="KW-0812">Transmembrane</keyword>
<accession>A2BKD3</accession>
<gene>
    <name evidence="2" type="ordered locus">Hbut_0584</name>
</gene>
<keyword evidence="1" id="KW-1133">Transmembrane helix</keyword>
<feature type="transmembrane region" description="Helical" evidence="1">
    <location>
        <begin position="129"/>
        <end position="150"/>
    </location>
</feature>
<sequence>MPSTSVLTAIVLGLAPGFEPRYTLLLLAAMLGTAPAIAIAVVEVVMLSLALSLLVEKLEVLLERMGPRMPAAWLILERARRLAEKHRGLVERYGALGLAAFVAIPLPFTGMYTGSLVALILGFTRKERLVSLLAGGLASLVLVSTPLIAAENLL</sequence>
<dbReference type="eggNOG" id="arCOG01330">
    <property type="taxonomic scope" value="Archaea"/>
</dbReference>
<evidence type="ECO:0000313" key="3">
    <source>
        <dbReference type="Proteomes" id="UP000002593"/>
    </source>
</evidence>
<dbReference type="STRING" id="415426.Hbut_0584"/>
<proteinExistence type="predicted"/>
<dbReference type="OrthoDB" id="18738at2157"/>
<keyword evidence="3" id="KW-1185">Reference proteome</keyword>
<dbReference type="InterPro" id="IPR009577">
    <property type="entry name" value="Sm_multidrug_ex"/>
</dbReference>
<dbReference type="GeneID" id="25393288"/>
<dbReference type="HOGENOM" id="CLU_075669_1_0_2"/>
<dbReference type="Pfam" id="PF06695">
    <property type="entry name" value="Sm_multidrug_ex"/>
    <property type="match status" value="1"/>
</dbReference>
<dbReference type="RefSeq" id="WP_011821762.1">
    <property type="nucleotide sequence ID" value="NC_008818.1"/>
</dbReference>
<evidence type="ECO:0000313" key="2">
    <source>
        <dbReference type="EMBL" id="ABM80444.1"/>
    </source>
</evidence>
<protein>
    <submittedName>
        <fullName evidence="2">Membrane protein</fullName>
    </submittedName>
</protein>
<dbReference type="EMBL" id="CP000493">
    <property type="protein sequence ID" value="ABM80444.1"/>
    <property type="molecule type" value="Genomic_DNA"/>
</dbReference>
<organism evidence="2 3">
    <name type="scientific">Hyperthermus butylicus (strain DSM 5456 / JCM 9403 / PLM1-5)</name>
    <dbReference type="NCBI Taxonomy" id="415426"/>
    <lineage>
        <taxon>Archaea</taxon>
        <taxon>Thermoproteota</taxon>
        <taxon>Thermoprotei</taxon>
        <taxon>Desulfurococcales</taxon>
        <taxon>Pyrodictiaceae</taxon>
        <taxon>Hyperthermus</taxon>
    </lineage>
</organism>
<dbReference type="KEGG" id="hbu:Hbut_0584"/>